<keyword evidence="3" id="KW-1185">Reference proteome</keyword>
<accession>A0A917QK58</accession>
<evidence type="ECO:0000313" key="2">
    <source>
        <dbReference type="EMBL" id="GGK53103.1"/>
    </source>
</evidence>
<dbReference type="EMBL" id="BMMF01000017">
    <property type="protein sequence ID" value="GGK53103.1"/>
    <property type="molecule type" value="Genomic_DNA"/>
</dbReference>
<dbReference type="SUPFAM" id="SSF54593">
    <property type="entry name" value="Glyoxalase/Bleomycin resistance protein/Dihydroxybiphenyl dioxygenase"/>
    <property type="match status" value="1"/>
</dbReference>
<dbReference type="PANTHER" id="PTHR35006:SF3">
    <property type="entry name" value="GLYOXALASE FAMILY PROTEIN (AFU_ORTHOLOGUE AFUA_3G06020)"/>
    <property type="match status" value="1"/>
</dbReference>
<reference evidence="2 3" key="1">
    <citation type="journal article" date="2014" name="Int. J. Syst. Evol. Microbiol.">
        <title>Complete genome sequence of Corynebacterium casei LMG S-19264T (=DSM 44701T), isolated from a smear-ripened cheese.</title>
        <authorList>
            <consortium name="US DOE Joint Genome Institute (JGI-PGF)"/>
            <person name="Walter F."/>
            <person name="Albersmeier A."/>
            <person name="Kalinowski J."/>
            <person name="Ruckert C."/>
        </authorList>
    </citation>
    <scope>NUCLEOTIDE SEQUENCE [LARGE SCALE GENOMIC DNA]</scope>
    <source>
        <strain evidence="2 3">CGMCC 1.9161</strain>
    </source>
</reference>
<dbReference type="AlphaFoldDB" id="A0A917QK58"/>
<protein>
    <submittedName>
        <fullName evidence="2">Glyoxalase</fullName>
    </submittedName>
</protein>
<dbReference type="PROSITE" id="PS51819">
    <property type="entry name" value="VOC"/>
    <property type="match status" value="1"/>
</dbReference>
<dbReference type="Pfam" id="PF00903">
    <property type="entry name" value="Glyoxalase"/>
    <property type="match status" value="1"/>
</dbReference>
<dbReference type="RefSeq" id="WP_188915527.1">
    <property type="nucleotide sequence ID" value="NZ_BMMF01000017.1"/>
</dbReference>
<dbReference type="InterPro" id="IPR004360">
    <property type="entry name" value="Glyas_Fos-R_dOase_dom"/>
</dbReference>
<name>A0A917QK58_9HYPH</name>
<feature type="domain" description="VOC" evidence="1">
    <location>
        <begin position="11"/>
        <end position="140"/>
    </location>
</feature>
<dbReference type="Proteomes" id="UP000600449">
    <property type="component" value="Unassembled WGS sequence"/>
</dbReference>
<proteinExistence type="predicted"/>
<dbReference type="Gene3D" id="3.10.180.10">
    <property type="entry name" value="2,3-Dihydroxybiphenyl 1,2-Dioxygenase, domain 1"/>
    <property type="match status" value="1"/>
</dbReference>
<dbReference type="PANTHER" id="PTHR35006">
    <property type="entry name" value="GLYOXALASE FAMILY PROTEIN (AFU_ORTHOLOGUE AFUA_5G14830)"/>
    <property type="match status" value="1"/>
</dbReference>
<gene>
    <name evidence="2" type="ORF">GCM10011322_44970</name>
</gene>
<evidence type="ECO:0000313" key="3">
    <source>
        <dbReference type="Proteomes" id="UP000600449"/>
    </source>
</evidence>
<organism evidence="2 3">
    <name type="scientific">Salinarimonas ramus</name>
    <dbReference type="NCBI Taxonomy" id="690164"/>
    <lineage>
        <taxon>Bacteria</taxon>
        <taxon>Pseudomonadati</taxon>
        <taxon>Pseudomonadota</taxon>
        <taxon>Alphaproteobacteria</taxon>
        <taxon>Hyphomicrobiales</taxon>
        <taxon>Salinarimonadaceae</taxon>
        <taxon>Salinarimonas</taxon>
    </lineage>
</organism>
<sequence>MSQETIDKRGTLNHIRLTVSDIPHAERFYTPIAAHMGYRLVERSETRLSFAGMTGYGNLHFLILSVSRGPEAHPHDRYSPGLHHIAWNAVSRADVDAMYALLLEHGVTILDPPADYDYEPGYYAVFFADPDGMKLEYVYVPAAGSAVYLELFEALGPNPLARVQRS</sequence>
<evidence type="ECO:0000259" key="1">
    <source>
        <dbReference type="PROSITE" id="PS51819"/>
    </source>
</evidence>
<comment type="caution">
    <text evidence="2">The sequence shown here is derived from an EMBL/GenBank/DDBJ whole genome shotgun (WGS) entry which is preliminary data.</text>
</comment>
<dbReference type="InterPro" id="IPR029068">
    <property type="entry name" value="Glyas_Bleomycin-R_OHBP_Dase"/>
</dbReference>
<dbReference type="InterPro" id="IPR037523">
    <property type="entry name" value="VOC_core"/>
</dbReference>